<feature type="region of interest" description="Disordered" evidence="1">
    <location>
        <begin position="180"/>
        <end position="208"/>
    </location>
</feature>
<protein>
    <submittedName>
        <fullName evidence="2">Uncharacterized protein</fullName>
    </submittedName>
</protein>
<dbReference type="STRING" id="670052.PA27867_3672"/>
<evidence type="ECO:0000313" key="3">
    <source>
        <dbReference type="Proteomes" id="UP000092582"/>
    </source>
</evidence>
<evidence type="ECO:0000256" key="1">
    <source>
        <dbReference type="SAM" id="MobiDB-lite"/>
    </source>
</evidence>
<dbReference type="Proteomes" id="UP000092582">
    <property type="component" value="Chromosome 1"/>
</dbReference>
<dbReference type="RefSeq" id="WP_066598510.1">
    <property type="nucleotide sequence ID" value="NZ_CP016282.1"/>
</dbReference>
<evidence type="ECO:0000313" key="2">
    <source>
        <dbReference type="EMBL" id="ANP74589.1"/>
    </source>
</evidence>
<reference evidence="2 3" key="1">
    <citation type="submission" date="2016-06" db="EMBL/GenBank/DDBJ databases">
        <title>Genome sequencing of Cryobacterium arcticum PAMC 27867.</title>
        <authorList>
            <person name="Lee J."/>
            <person name="Kim O.-S."/>
        </authorList>
    </citation>
    <scope>NUCLEOTIDE SEQUENCE [LARGE SCALE GENOMIC DNA]</scope>
    <source>
        <strain evidence="2 3">PAMC 27867</strain>
    </source>
</reference>
<proteinExistence type="predicted"/>
<organism evidence="2 3">
    <name type="scientific">Cryobacterium arcticum</name>
    <dbReference type="NCBI Taxonomy" id="670052"/>
    <lineage>
        <taxon>Bacteria</taxon>
        <taxon>Bacillati</taxon>
        <taxon>Actinomycetota</taxon>
        <taxon>Actinomycetes</taxon>
        <taxon>Micrococcales</taxon>
        <taxon>Microbacteriaceae</taxon>
        <taxon>Cryobacterium</taxon>
    </lineage>
</organism>
<dbReference type="AlphaFoldDB" id="A0A1B1BPN0"/>
<dbReference type="PATRIC" id="fig|670052.7.peg.3776"/>
<name>A0A1B1BPN0_9MICO</name>
<gene>
    <name evidence="2" type="ORF">PA27867_3672</name>
</gene>
<dbReference type="EMBL" id="CP016282">
    <property type="protein sequence ID" value="ANP74589.1"/>
    <property type="molecule type" value="Genomic_DNA"/>
</dbReference>
<sequence length="370" mass="40311">MGLSAADLLTGPRGRRLCLELALSQPTTESVATEALRTAAFYAAYDLDPGRGSSVVLFGPGVDELSGPPPAPSPQEVARLLDDVPLPSCDERTLLLALQTAVDRALYWQEPDGEDVLAGSPEMRAGLARVAASVAAAPGAAWWSDPVDRREQWAVSFVDTTGSAPLPVRTAREALGAWETAQTEEESLAQRDWPADPTANFGGPWWSKPPNALTKSTRMLPGGTPVGLQFVEDSLGWEDATTERVRVPDGARVYEIDGPDAWAELNRRYPLQVTAARRQVWYLTTGRAGTWVLPNWAQVQRDFDAVHLSVAGYLATAGVAIPIDDKRSTVLAGWDPDATHWLCDVTHDEATRQEWRHPRNADAWELSRSE</sequence>
<keyword evidence="3" id="KW-1185">Reference proteome</keyword>
<dbReference type="KEGG" id="cart:PA27867_3672"/>
<accession>A0A1B1BPN0</accession>
<dbReference type="OrthoDB" id="4700192at2"/>